<evidence type="ECO:0000313" key="1">
    <source>
        <dbReference type="EMBL" id="PKI53168.1"/>
    </source>
</evidence>
<evidence type="ECO:0000313" key="2">
    <source>
        <dbReference type="Proteomes" id="UP000233551"/>
    </source>
</evidence>
<dbReference type="EMBL" id="PGOL01001879">
    <property type="protein sequence ID" value="PKI53168.1"/>
    <property type="molecule type" value="Genomic_DNA"/>
</dbReference>
<reference evidence="1 2" key="1">
    <citation type="submission" date="2017-11" db="EMBL/GenBank/DDBJ databases">
        <title>De-novo sequencing of pomegranate (Punica granatum L.) genome.</title>
        <authorList>
            <person name="Akparov Z."/>
            <person name="Amiraslanov A."/>
            <person name="Hajiyeva S."/>
            <person name="Abbasov M."/>
            <person name="Kaur K."/>
            <person name="Hamwieh A."/>
            <person name="Solovyev V."/>
            <person name="Salamov A."/>
            <person name="Braich B."/>
            <person name="Kosarev P."/>
            <person name="Mahmoud A."/>
            <person name="Hajiyev E."/>
            <person name="Babayeva S."/>
            <person name="Izzatullayeva V."/>
            <person name="Mammadov A."/>
            <person name="Mammadov A."/>
            <person name="Sharifova S."/>
            <person name="Ojaghi J."/>
            <person name="Eynullazada K."/>
            <person name="Bayramov B."/>
            <person name="Abdulazimova A."/>
            <person name="Shahmuradov I."/>
        </authorList>
    </citation>
    <scope>NUCLEOTIDE SEQUENCE [LARGE SCALE GENOMIC DNA]</scope>
    <source>
        <strain evidence="2">cv. AG2017</strain>
        <tissue evidence="1">Leaf</tissue>
    </source>
</reference>
<dbReference type="AlphaFoldDB" id="A0A2I0JA95"/>
<dbReference type="Proteomes" id="UP000233551">
    <property type="component" value="Unassembled WGS sequence"/>
</dbReference>
<gene>
    <name evidence="1" type="ORF">CRG98_026473</name>
</gene>
<protein>
    <recommendedName>
        <fullName evidence="3">Retrovirus-related Pol polyprotein from transposon TNT 1-94</fullName>
    </recommendedName>
</protein>
<proteinExistence type="predicted"/>
<evidence type="ECO:0008006" key="3">
    <source>
        <dbReference type="Google" id="ProtNLM"/>
    </source>
</evidence>
<sequence length="161" mass="18753">MAATSRFKVEKFDGTNDFGLWRIRMTNLLVRNKDSISKVWEKLQALYMTKSLTNMLYLKQRLYQLKMSPGTFVSDHLNMFTQIMMDLQNVDVKIEDEDQALLLLCSLPESYESFVDTMLFGRRSIILEYVTASLKSRELKNMVKEVQAHGSNGERLIVRGR</sequence>
<accession>A0A2I0JA95</accession>
<keyword evidence="2" id="KW-1185">Reference proteome</keyword>
<name>A0A2I0JA95_PUNGR</name>
<organism evidence="1 2">
    <name type="scientific">Punica granatum</name>
    <name type="common">Pomegranate</name>
    <dbReference type="NCBI Taxonomy" id="22663"/>
    <lineage>
        <taxon>Eukaryota</taxon>
        <taxon>Viridiplantae</taxon>
        <taxon>Streptophyta</taxon>
        <taxon>Embryophyta</taxon>
        <taxon>Tracheophyta</taxon>
        <taxon>Spermatophyta</taxon>
        <taxon>Magnoliopsida</taxon>
        <taxon>eudicotyledons</taxon>
        <taxon>Gunneridae</taxon>
        <taxon>Pentapetalae</taxon>
        <taxon>rosids</taxon>
        <taxon>malvids</taxon>
        <taxon>Myrtales</taxon>
        <taxon>Lythraceae</taxon>
        <taxon>Punica</taxon>
    </lineage>
</organism>
<dbReference type="Pfam" id="PF14223">
    <property type="entry name" value="Retrotran_gag_2"/>
    <property type="match status" value="1"/>
</dbReference>
<comment type="caution">
    <text evidence="1">The sequence shown here is derived from an EMBL/GenBank/DDBJ whole genome shotgun (WGS) entry which is preliminary data.</text>
</comment>